<comment type="similarity">
    <text evidence="2">Belongs to the Nudix hydrolase family.</text>
</comment>
<dbReference type="PANTHER" id="PTHR43736:SF4">
    <property type="entry name" value="SLR1690 PROTEIN"/>
    <property type="match status" value="1"/>
</dbReference>
<dbReference type="AlphaFoldDB" id="A0A516TJD4"/>
<evidence type="ECO:0000313" key="4">
    <source>
        <dbReference type="EMBL" id="QDQ41362.1"/>
    </source>
</evidence>
<dbReference type="PROSITE" id="PS00893">
    <property type="entry name" value="NUDIX_BOX"/>
    <property type="match status" value="1"/>
</dbReference>
<proteinExistence type="inferred from homology"/>
<dbReference type="PRINTS" id="PR00502">
    <property type="entry name" value="NUDIXFAMILY"/>
</dbReference>
<dbReference type="InterPro" id="IPR015797">
    <property type="entry name" value="NUDIX_hydrolase-like_dom_sf"/>
</dbReference>
<dbReference type="RefSeq" id="WP_079254296.1">
    <property type="nucleotide sequence ID" value="NZ_CP037899.1"/>
</dbReference>
<dbReference type="PROSITE" id="PS51462">
    <property type="entry name" value="NUDIX"/>
    <property type="match status" value="1"/>
</dbReference>
<dbReference type="SUPFAM" id="SSF55811">
    <property type="entry name" value="Nudix"/>
    <property type="match status" value="1"/>
</dbReference>
<evidence type="ECO:0000259" key="3">
    <source>
        <dbReference type="PROSITE" id="PS51462"/>
    </source>
</evidence>
<dbReference type="EC" id="3.6.1.55" evidence="4"/>
<dbReference type="STRING" id="1202785.A946_10430"/>
<reference evidence="5" key="1">
    <citation type="submission" date="2019-03" db="EMBL/GenBank/DDBJ databases">
        <title>Complete genome of Methylacidiphilum kamchatkense Kam1.</title>
        <authorList>
            <person name="Kruse T."/>
            <person name="Murarilal Ratnadevi C."/>
            <person name="Erikstad H.-A."/>
            <person name="Birkeland N.-K."/>
        </authorList>
    </citation>
    <scope>NUCLEOTIDE SEQUENCE [LARGE SCALE GENOMIC DNA]</scope>
    <source>
        <strain evidence="5">kam1</strain>
    </source>
</reference>
<evidence type="ECO:0000313" key="5">
    <source>
        <dbReference type="Proteomes" id="UP000315925"/>
    </source>
</evidence>
<dbReference type="InterPro" id="IPR020084">
    <property type="entry name" value="NUDIX_hydrolase_CS"/>
</dbReference>
<feature type="domain" description="Nudix hydrolase" evidence="3">
    <location>
        <begin position="23"/>
        <end position="153"/>
    </location>
</feature>
<accession>A0A516TJD4</accession>
<dbReference type="GO" id="GO:0035539">
    <property type="term" value="F:8-oxo-7,8-dihydrodeoxyguanosine triphosphate pyrophosphatase activity"/>
    <property type="evidence" value="ECO:0007669"/>
    <property type="project" value="UniProtKB-EC"/>
</dbReference>
<dbReference type="Pfam" id="PF00293">
    <property type="entry name" value="NUDIX"/>
    <property type="match status" value="1"/>
</dbReference>
<dbReference type="InterPro" id="IPR020476">
    <property type="entry name" value="Nudix_hydrolase"/>
</dbReference>
<dbReference type="EMBL" id="CP037899">
    <property type="protein sequence ID" value="QDQ41362.1"/>
    <property type="molecule type" value="Genomic_DNA"/>
</dbReference>
<dbReference type="CDD" id="cd18873">
    <property type="entry name" value="NUDIX_NadM_like"/>
    <property type="match status" value="1"/>
</dbReference>
<dbReference type="InterPro" id="IPR000086">
    <property type="entry name" value="NUDIX_hydrolase_dom"/>
</dbReference>
<evidence type="ECO:0000256" key="1">
    <source>
        <dbReference type="ARBA" id="ARBA00022801"/>
    </source>
</evidence>
<evidence type="ECO:0000256" key="2">
    <source>
        <dbReference type="RuleBase" id="RU003476"/>
    </source>
</evidence>
<dbReference type="KEGG" id="mkc:kam1_103"/>
<dbReference type="PANTHER" id="PTHR43736">
    <property type="entry name" value="ADP-RIBOSE PYROPHOSPHATASE"/>
    <property type="match status" value="1"/>
</dbReference>
<gene>
    <name evidence="4" type="ORF">kam1_103</name>
</gene>
<keyword evidence="1 2" id="KW-0378">Hydrolase</keyword>
<organism evidence="4 5">
    <name type="scientific">Methylacidiphilum kamchatkense Kam1</name>
    <dbReference type="NCBI Taxonomy" id="1202785"/>
    <lineage>
        <taxon>Bacteria</taxon>
        <taxon>Pseudomonadati</taxon>
        <taxon>Verrucomicrobiota</taxon>
        <taxon>Methylacidiphilae</taxon>
        <taxon>Methylacidiphilales</taxon>
        <taxon>Methylacidiphilaceae</taxon>
        <taxon>Methylacidiphilum (ex Ratnadevi et al. 2023)</taxon>
    </lineage>
</organism>
<dbReference type="Proteomes" id="UP000315925">
    <property type="component" value="Chromosome"/>
</dbReference>
<name>A0A516TJD4_9BACT</name>
<protein>
    <submittedName>
        <fullName evidence="4">8-oxo-dGTP diphosphatase</fullName>
        <ecNumber evidence="4">3.6.1.55</ecNumber>
    </submittedName>
</protein>
<sequence>MTPIDSSSGMQHLGLRPEIPRFALTTDCVVIGFMPDSLHLLLIQRRNPPFQGMWALPGGFVEENEDLEEAALRELKEETNISPSRIVQIGAFGKPGRDPRGRVISIAFLLVMPFENLKPTAGDDAKKACFFPLNQLPLLAFDHQSIIAQGCQKLLFLLNGEKEDNPFALEKVDKKVFQKILKEALDKMSKKN</sequence>
<dbReference type="OrthoDB" id="9786141at2"/>
<dbReference type="Gene3D" id="3.90.79.10">
    <property type="entry name" value="Nucleoside Triphosphate Pyrophosphohydrolase"/>
    <property type="match status" value="1"/>
</dbReference>